<feature type="region of interest" description="Disordered" evidence="1">
    <location>
        <begin position="1"/>
        <end position="39"/>
    </location>
</feature>
<evidence type="ECO:0000313" key="3">
    <source>
        <dbReference type="Proteomes" id="UP001586593"/>
    </source>
</evidence>
<accession>A0ABR3VA81</accession>
<organism evidence="2 3">
    <name type="scientific">Phialemonium thermophilum</name>
    <dbReference type="NCBI Taxonomy" id="223376"/>
    <lineage>
        <taxon>Eukaryota</taxon>
        <taxon>Fungi</taxon>
        <taxon>Dikarya</taxon>
        <taxon>Ascomycota</taxon>
        <taxon>Pezizomycotina</taxon>
        <taxon>Sordariomycetes</taxon>
        <taxon>Sordariomycetidae</taxon>
        <taxon>Cephalothecales</taxon>
        <taxon>Cephalothecaceae</taxon>
        <taxon>Phialemonium</taxon>
    </lineage>
</organism>
<dbReference type="EMBL" id="JAZHXJ010002539">
    <property type="protein sequence ID" value="KAL1838023.1"/>
    <property type="molecule type" value="Genomic_DNA"/>
</dbReference>
<evidence type="ECO:0000313" key="2">
    <source>
        <dbReference type="EMBL" id="KAL1838023.1"/>
    </source>
</evidence>
<keyword evidence="3" id="KW-1185">Reference proteome</keyword>
<reference evidence="2 3" key="1">
    <citation type="journal article" date="2024" name="Commun. Biol.">
        <title>Comparative genomic analysis of thermophilic fungi reveals convergent evolutionary adaptations and gene losses.</title>
        <authorList>
            <person name="Steindorff A.S."/>
            <person name="Aguilar-Pontes M.V."/>
            <person name="Robinson A.J."/>
            <person name="Andreopoulos B."/>
            <person name="LaButti K."/>
            <person name="Kuo A."/>
            <person name="Mondo S."/>
            <person name="Riley R."/>
            <person name="Otillar R."/>
            <person name="Haridas S."/>
            <person name="Lipzen A."/>
            <person name="Grimwood J."/>
            <person name="Schmutz J."/>
            <person name="Clum A."/>
            <person name="Reid I.D."/>
            <person name="Moisan M.C."/>
            <person name="Butler G."/>
            <person name="Nguyen T.T.M."/>
            <person name="Dewar K."/>
            <person name="Conant G."/>
            <person name="Drula E."/>
            <person name="Henrissat B."/>
            <person name="Hansel C."/>
            <person name="Singer S."/>
            <person name="Hutchinson M.I."/>
            <person name="de Vries R.P."/>
            <person name="Natvig D.O."/>
            <person name="Powell A.J."/>
            <person name="Tsang A."/>
            <person name="Grigoriev I.V."/>
        </authorList>
    </citation>
    <scope>NUCLEOTIDE SEQUENCE [LARGE SCALE GENOMIC DNA]</scope>
    <source>
        <strain evidence="2 3">ATCC 24622</strain>
    </source>
</reference>
<evidence type="ECO:0000256" key="1">
    <source>
        <dbReference type="SAM" id="MobiDB-lite"/>
    </source>
</evidence>
<feature type="compositionally biased region" description="Polar residues" evidence="1">
    <location>
        <begin position="113"/>
        <end position="130"/>
    </location>
</feature>
<feature type="region of interest" description="Disordered" evidence="1">
    <location>
        <begin position="107"/>
        <end position="130"/>
    </location>
</feature>
<comment type="caution">
    <text evidence="2">The sequence shown here is derived from an EMBL/GenBank/DDBJ whole genome shotgun (WGS) entry which is preliminary data.</text>
</comment>
<gene>
    <name evidence="2" type="ORF">VTK73DRAFT_4483</name>
</gene>
<sequence>MRRALKVEMKSTTGGASPSRLVKCSTASSLDRRKQPRQLGQRHLAALRCCAVSRRSLCQRRASLEATWEPLSSPLDYSHVLRYWTVHQPRNPTSLWLIPHRPHLSVAPPRAPATSSTNALLQQSIRAPAA</sequence>
<dbReference type="Proteomes" id="UP001586593">
    <property type="component" value="Unassembled WGS sequence"/>
</dbReference>
<name>A0ABR3VA81_9PEZI</name>
<proteinExistence type="predicted"/>
<protein>
    <submittedName>
        <fullName evidence="2">Uncharacterized protein</fullName>
    </submittedName>
</protein>